<dbReference type="SUPFAM" id="SSF101690">
    <property type="entry name" value="PAZ domain"/>
    <property type="match status" value="1"/>
</dbReference>
<dbReference type="InterPro" id="IPR045246">
    <property type="entry name" value="Piwi_ago-like"/>
</dbReference>
<comment type="caution">
    <text evidence="2">The sequence shown here is derived from an EMBL/GenBank/DDBJ whole genome shotgun (WGS) entry which is preliminary data.</text>
</comment>
<protein>
    <recommendedName>
        <fullName evidence="1">Piwi domain-containing protein</fullName>
    </recommendedName>
</protein>
<dbReference type="Proteomes" id="UP001345013">
    <property type="component" value="Unassembled WGS sequence"/>
</dbReference>
<dbReference type="InterPro" id="IPR036397">
    <property type="entry name" value="RNaseH_sf"/>
</dbReference>
<proteinExistence type="predicted"/>
<keyword evidence="3" id="KW-1185">Reference proteome</keyword>
<dbReference type="SUPFAM" id="SSF53098">
    <property type="entry name" value="Ribonuclease H-like"/>
    <property type="match status" value="1"/>
</dbReference>
<sequence>MALSDPTPQLAQRPGFGTIGKQVGARVNFIKLNVAGTRTIISYAAEHRETATGREIRSRTAQRTDSLLLKESDFRYAASNYGDRFLAQKGAGFVKQDRSSYKRVVDFYDVEEPGPRQGDRKLRVSVVLTQNGKYPMATFETYTNDPTNSNFPYIDSYIAMFNTLIDRAVSENPHVATYARRTKYFDARANNGRTTLGNGLEAYKGYYKSVRGCIDGLFININTSACAMFREGRLDIVMNELGVAGRFIGPVIKGIRVKVNYSGQQKNKTVVGLAPPNDKSKPPTADNVHITCPQHGEETVAQHFQKAWPNVQRPNVGAYIVDFGNKVYIPSDLCEILPGNAYRGLLSANQNTNMINFACRKPKQNRDLILRDGVPFLRFGAAGGPSERFGITLADAQPQMMQIKARLLPAPNITFADGKPEKFSNGAWNLKGKKFAKSALEPLVKVTYLDLRRPGTTSCRNINDLINGVNDGIKRYLGSNSKVQSFTGFVHARELPRAISSNNLAKGLRNTFNDLFQKGIRLVLIILPDKSQDVYYAVKKAGDLTAGMHTICTVRDEKANVKSDMGFIANLMLKFNQKLGGINFALQPLAAYNNLIGGENSNTMIVGADVTHPGPNAMVGAPSIAAVVASFDQTFFHYPGSVRLQPTKDESKKAIEMIQDFRGMMIERLELYQAKSGRLPDRIIWVRDGVSDGQFRSVIDEELPQLQKACKQLYESTRFPKLLVITTQKRHHTRFYQEDGTPPGGDSFDRNGNPLPGFTVDKHITSKHHFDWYTSSHACIQGTSRPGKYVVLYDTIGVSADQIQVMMYHMCFTFGRATRSIRIHPAARYADLLCDRARLYFRDVYNPAPTAQGQARPVYNINDGHWPGNITSNVKDTMFYV</sequence>
<reference evidence="2 3" key="1">
    <citation type="submission" date="2023-08" db="EMBL/GenBank/DDBJ databases">
        <title>Black Yeasts Isolated from many extreme environments.</title>
        <authorList>
            <person name="Coleine C."/>
            <person name="Stajich J.E."/>
            <person name="Selbmann L."/>
        </authorList>
    </citation>
    <scope>NUCLEOTIDE SEQUENCE [LARGE SCALE GENOMIC DNA]</scope>
    <source>
        <strain evidence="2 3">CCFEE 5885</strain>
    </source>
</reference>
<dbReference type="InterPro" id="IPR014811">
    <property type="entry name" value="ArgoL1"/>
</dbReference>
<dbReference type="Gene3D" id="2.170.260.10">
    <property type="entry name" value="paz domain"/>
    <property type="match status" value="1"/>
</dbReference>
<evidence type="ECO:0000259" key="1">
    <source>
        <dbReference type="PROSITE" id="PS50822"/>
    </source>
</evidence>
<evidence type="ECO:0000313" key="3">
    <source>
        <dbReference type="Proteomes" id="UP001345013"/>
    </source>
</evidence>
<feature type="domain" description="Piwi" evidence="1">
    <location>
        <begin position="522"/>
        <end position="842"/>
    </location>
</feature>
<dbReference type="PROSITE" id="PS50822">
    <property type="entry name" value="PIWI"/>
    <property type="match status" value="1"/>
</dbReference>
<dbReference type="EMBL" id="JAVRRG010000046">
    <property type="protein sequence ID" value="KAK5093213.1"/>
    <property type="molecule type" value="Genomic_DNA"/>
</dbReference>
<accession>A0ABR0KCV6</accession>
<dbReference type="SMART" id="SM00950">
    <property type="entry name" value="Piwi"/>
    <property type="match status" value="1"/>
</dbReference>
<dbReference type="InterPro" id="IPR003165">
    <property type="entry name" value="Piwi"/>
</dbReference>
<dbReference type="PANTHER" id="PTHR22891">
    <property type="entry name" value="EUKARYOTIC TRANSLATION INITIATION FACTOR 2C"/>
    <property type="match status" value="1"/>
</dbReference>
<dbReference type="InterPro" id="IPR036085">
    <property type="entry name" value="PAZ_dom_sf"/>
</dbReference>
<dbReference type="Pfam" id="PF02171">
    <property type="entry name" value="Piwi"/>
    <property type="match status" value="1"/>
</dbReference>
<dbReference type="CDD" id="cd04657">
    <property type="entry name" value="Piwi_ago-like"/>
    <property type="match status" value="1"/>
</dbReference>
<dbReference type="Pfam" id="PF08699">
    <property type="entry name" value="ArgoL1"/>
    <property type="match status" value="1"/>
</dbReference>
<dbReference type="Gene3D" id="3.40.50.2300">
    <property type="match status" value="1"/>
</dbReference>
<dbReference type="Gene3D" id="3.30.420.10">
    <property type="entry name" value="Ribonuclease H-like superfamily/Ribonuclease H"/>
    <property type="match status" value="1"/>
</dbReference>
<name>A0ABR0KCV6_9EURO</name>
<dbReference type="InterPro" id="IPR012337">
    <property type="entry name" value="RNaseH-like_sf"/>
</dbReference>
<organism evidence="2 3">
    <name type="scientific">Lithohypha guttulata</name>
    <dbReference type="NCBI Taxonomy" id="1690604"/>
    <lineage>
        <taxon>Eukaryota</taxon>
        <taxon>Fungi</taxon>
        <taxon>Dikarya</taxon>
        <taxon>Ascomycota</taxon>
        <taxon>Pezizomycotina</taxon>
        <taxon>Eurotiomycetes</taxon>
        <taxon>Chaetothyriomycetidae</taxon>
        <taxon>Chaetothyriales</taxon>
        <taxon>Trichomeriaceae</taxon>
        <taxon>Lithohypha</taxon>
    </lineage>
</organism>
<dbReference type="SMART" id="SM01163">
    <property type="entry name" value="DUF1785"/>
    <property type="match status" value="1"/>
</dbReference>
<evidence type="ECO:0000313" key="2">
    <source>
        <dbReference type="EMBL" id="KAK5093213.1"/>
    </source>
</evidence>
<gene>
    <name evidence="2" type="ORF">LTR24_004474</name>
</gene>